<accession>A0A1I4FY94</accession>
<protein>
    <submittedName>
        <fullName evidence="1">Uncharacterized protein</fullName>
    </submittedName>
</protein>
<sequence length="52" mass="5867">MSKTINWAWLLYLVIKLIIEKHLSAADAVNVVASTNNVSVDNLLKIIPEKYL</sequence>
<name>A0A1I4FY94_9FIRM</name>
<keyword evidence="2" id="KW-1185">Reference proteome</keyword>
<organism evidence="1 2">
    <name type="scientific">Halanaerobium salsuginis</name>
    <dbReference type="NCBI Taxonomy" id="29563"/>
    <lineage>
        <taxon>Bacteria</taxon>
        <taxon>Bacillati</taxon>
        <taxon>Bacillota</taxon>
        <taxon>Clostridia</taxon>
        <taxon>Halanaerobiales</taxon>
        <taxon>Halanaerobiaceae</taxon>
        <taxon>Halanaerobium</taxon>
    </lineage>
</organism>
<reference evidence="1 2" key="1">
    <citation type="submission" date="2016-10" db="EMBL/GenBank/DDBJ databases">
        <authorList>
            <person name="de Groot N.N."/>
        </authorList>
    </citation>
    <scope>NUCLEOTIDE SEQUENCE [LARGE SCALE GENOMIC DNA]</scope>
    <source>
        <strain evidence="1 2">ATCC 51327</strain>
    </source>
</reference>
<proteinExistence type="predicted"/>
<dbReference type="STRING" id="29563.SAMN02983006_00549"/>
<gene>
    <name evidence="1" type="ORF">SAMN02983006_00549</name>
</gene>
<evidence type="ECO:0000313" key="2">
    <source>
        <dbReference type="Proteomes" id="UP000199006"/>
    </source>
</evidence>
<evidence type="ECO:0000313" key="1">
    <source>
        <dbReference type="EMBL" id="SFL22744.1"/>
    </source>
</evidence>
<dbReference type="Proteomes" id="UP000199006">
    <property type="component" value="Unassembled WGS sequence"/>
</dbReference>
<dbReference type="AlphaFoldDB" id="A0A1I4FY94"/>
<dbReference type="EMBL" id="FOTI01000004">
    <property type="protein sequence ID" value="SFL22744.1"/>
    <property type="molecule type" value="Genomic_DNA"/>
</dbReference>
<dbReference type="RefSeq" id="WP_177181347.1">
    <property type="nucleotide sequence ID" value="NZ_FOTI01000004.1"/>
</dbReference>